<dbReference type="AlphaFoldDB" id="A0A4P6HNP1"/>
<gene>
    <name evidence="2" type="ORF">C3Y92_16185</name>
</gene>
<keyword evidence="1" id="KW-0812">Transmembrane</keyword>
<sequence length="64" mass="7371">MWQSFVIVAVAFVAVSVGLWLIIRKTVSRRHDIIAPGKFDFDAFKSREITRRGVHDSTRLGKKR</sequence>
<proteinExistence type="predicted"/>
<reference evidence="2 3" key="1">
    <citation type="submission" date="2018-02" db="EMBL/GenBank/DDBJ databases">
        <title>Genome sequence of Desulfovibrio carbinolicus DSM 3852.</title>
        <authorList>
            <person name="Wilbanks E."/>
            <person name="Skennerton C.T."/>
            <person name="Orphan V.J."/>
        </authorList>
    </citation>
    <scope>NUCLEOTIDE SEQUENCE [LARGE SCALE GENOMIC DNA]</scope>
    <source>
        <strain evidence="2 3">DSM 3852</strain>
    </source>
</reference>
<keyword evidence="1" id="KW-1133">Transmembrane helix</keyword>
<accession>A0A4P6HNP1</accession>
<name>A0A4P6HNP1_9BACT</name>
<feature type="transmembrane region" description="Helical" evidence="1">
    <location>
        <begin position="6"/>
        <end position="23"/>
    </location>
</feature>
<keyword evidence="1" id="KW-0472">Membrane</keyword>
<evidence type="ECO:0000313" key="2">
    <source>
        <dbReference type="EMBL" id="QAZ68685.1"/>
    </source>
</evidence>
<evidence type="ECO:0000256" key="1">
    <source>
        <dbReference type="SAM" id="Phobius"/>
    </source>
</evidence>
<dbReference type="OrthoDB" id="5460341at2"/>
<organism evidence="2 3">
    <name type="scientific">Solidesulfovibrio carbinolicus</name>
    <dbReference type="NCBI Taxonomy" id="296842"/>
    <lineage>
        <taxon>Bacteria</taxon>
        <taxon>Pseudomonadati</taxon>
        <taxon>Thermodesulfobacteriota</taxon>
        <taxon>Desulfovibrionia</taxon>
        <taxon>Desulfovibrionales</taxon>
        <taxon>Desulfovibrionaceae</taxon>
        <taxon>Solidesulfovibrio</taxon>
    </lineage>
</organism>
<dbReference type="RefSeq" id="WP_129354372.1">
    <property type="nucleotide sequence ID" value="NZ_CP026538.1"/>
</dbReference>
<protein>
    <submittedName>
        <fullName evidence="2">Uncharacterized protein</fullName>
    </submittedName>
</protein>
<dbReference type="Proteomes" id="UP000293296">
    <property type="component" value="Chromosome"/>
</dbReference>
<evidence type="ECO:0000313" key="3">
    <source>
        <dbReference type="Proteomes" id="UP000293296"/>
    </source>
</evidence>
<dbReference type="EMBL" id="CP026538">
    <property type="protein sequence ID" value="QAZ68685.1"/>
    <property type="molecule type" value="Genomic_DNA"/>
</dbReference>
<dbReference type="KEGG" id="dcb:C3Y92_16185"/>
<keyword evidence="3" id="KW-1185">Reference proteome</keyword>